<accession>A0A9W9SIM1</accession>
<dbReference type="AlphaFoldDB" id="A0A9W9SIM1"/>
<dbReference type="RefSeq" id="XP_056482918.1">
    <property type="nucleotide sequence ID" value="XM_056636888.1"/>
</dbReference>
<protein>
    <submittedName>
        <fullName evidence="2">Uncharacterized protein</fullName>
    </submittedName>
</protein>
<name>A0A9W9SIM1_9EURO</name>
<proteinExistence type="predicted"/>
<comment type="caution">
    <text evidence="2">The sequence shown here is derived from an EMBL/GenBank/DDBJ whole genome shotgun (WGS) entry which is preliminary data.</text>
</comment>
<evidence type="ECO:0000256" key="1">
    <source>
        <dbReference type="SAM" id="SignalP"/>
    </source>
</evidence>
<gene>
    <name evidence="2" type="ORF">N7509_012251</name>
</gene>
<organism evidence="2 3">
    <name type="scientific">Penicillium cosmopolitanum</name>
    <dbReference type="NCBI Taxonomy" id="1131564"/>
    <lineage>
        <taxon>Eukaryota</taxon>
        <taxon>Fungi</taxon>
        <taxon>Dikarya</taxon>
        <taxon>Ascomycota</taxon>
        <taxon>Pezizomycotina</taxon>
        <taxon>Eurotiomycetes</taxon>
        <taxon>Eurotiomycetidae</taxon>
        <taxon>Eurotiales</taxon>
        <taxon>Aspergillaceae</taxon>
        <taxon>Penicillium</taxon>
    </lineage>
</organism>
<dbReference type="EMBL" id="JAPZBU010000011">
    <property type="protein sequence ID" value="KAJ5379132.1"/>
    <property type="molecule type" value="Genomic_DNA"/>
</dbReference>
<reference evidence="2" key="2">
    <citation type="journal article" date="2023" name="IMA Fungus">
        <title>Comparative genomic study of the Penicillium genus elucidates a diverse pangenome and 15 lateral gene transfer events.</title>
        <authorList>
            <person name="Petersen C."/>
            <person name="Sorensen T."/>
            <person name="Nielsen M.R."/>
            <person name="Sondergaard T.E."/>
            <person name="Sorensen J.L."/>
            <person name="Fitzpatrick D.A."/>
            <person name="Frisvad J.C."/>
            <person name="Nielsen K.L."/>
        </authorList>
    </citation>
    <scope>NUCLEOTIDE SEQUENCE</scope>
    <source>
        <strain evidence="2">IBT 29677</strain>
    </source>
</reference>
<reference evidence="2" key="1">
    <citation type="submission" date="2022-12" db="EMBL/GenBank/DDBJ databases">
        <authorList>
            <person name="Petersen C."/>
        </authorList>
    </citation>
    <scope>NUCLEOTIDE SEQUENCE</scope>
    <source>
        <strain evidence="2">IBT 29677</strain>
    </source>
</reference>
<feature type="chain" id="PRO_5040821635" evidence="1">
    <location>
        <begin position="19"/>
        <end position="98"/>
    </location>
</feature>
<dbReference type="Proteomes" id="UP001147747">
    <property type="component" value="Unassembled WGS sequence"/>
</dbReference>
<keyword evidence="3" id="KW-1185">Reference proteome</keyword>
<dbReference type="GeneID" id="81375868"/>
<feature type="signal peptide" evidence="1">
    <location>
        <begin position="1"/>
        <end position="18"/>
    </location>
</feature>
<keyword evidence="1" id="KW-0732">Signal</keyword>
<sequence length="98" mass="9964">MQFFAPSLLLALASTAFADDLWSVVTYAEADCAGSGGSGSNTISTGSYCKDVSGIKSLKGSASPNKITAWSGSDCSGTSWSVDDGKCFTGSIGSWQDS</sequence>
<evidence type="ECO:0000313" key="2">
    <source>
        <dbReference type="EMBL" id="KAJ5379132.1"/>
    </source>
</evidence>
<evidence type="ECO:0000313" key="3">
    <source>
        <dbReference type="Proteomes" id="UP001147747"/>
    </source>
</evidence>